<dbReference type="Proteomes" id="UP000688947">
    <property type="component" value="Unassembled WGS sequence"/>
</dbReference>
<comment type="caution">
    <text evidence="1">The sequence shown here is derived from an EMBL/GenBank/DDBJ whole genome shotgun (WGS) entry which is preliminary data.</text>
</comment>
<proteinExistence type="predicted"/>
<evidence type="ECO:0000313" key="2">
    <source>
        <dbReference type="Proteomes" id="UP000688947"/>
    </source>
</evidence>
<reference evidence="1" key="1">
    <citation type="submission" date="2021-01" db="EMBL/GenBank/DDBJ databases">
        <title>Phytophthora aleatoria, a newly-described species from Pinus radiata is distinct from Phytophthora cactorum isolates based on comparative genomics.</title>
        <authorList>
            <person name="Mcdougal R."/>
            <person name="Panda P."/>
            <person name="Williams N."/>
            <person name="Studholme D.J."/>
        </authorList>
    </citation>
    <scope>NUCLEOTIDE SEQUENCE</scope>
    <source>
        <strain evidence="1">NZFS 3830</strain>
    </source>
</reference>
<evidence type="ECO:0000313" key="1">
    <source>
        <dbReference type="EMBL" id="KAG6960825.1"/>
    </source>
</evidence>
<protein>
    <submittedName>
        <fullName evidence="1">Uncharacterized protein</fullName>
    </submittedName>
</protein>
<gene>
    <name evidence="1" type="ORF">JG687_00008020</name>
</gene>
<organism evidence="1 2">
    <name type="scientific">Phytophthora cactorum</name>
    <dbReference type="NCBI Taxonomy" id="29920"/>
    <lineage>
        <taxon>Eukaryota</taxon>
        <taxon>Sar</taxon>
        <taxon>Stramenopiles</taxon>
        <taxon>Oomycota</taxon>
        <taxon>Peronosporomycetes</taxon>
        <taxon>Peronosporales</taxon>
        <taxon>Peronosporaceae</taxon>
        <taxon>Phytophthora</taxon>
    </lineage>
</organism>
<name>A0A8T1UIP6_9STRA</name>
<dbReference type="AlphaFoldDB" id="A0A8T1UIP6"/>
<sequence length="145" mass="16428">MSKGAVLRTEWLLRADKKCNGYAGSWMSIQAGRARKWMTYEYRQQKTYPSERDIVPGGQLWHSLACLSENIPQVNEGVEYVPGSQSRASPSVQIQPSRHVSHDAAFPKENVPSGHCRLIPTVQYEPAAQRMQVPSSPFESEREPW</sequence>
<accession>A0A8T1UIP6</accession>
<dbReference type="EMBL" id="JAENGZ010000371">
    <property type="protein sequence ID" value="KAG6960825.1"/>
    <property type="molecule type" value="Genomic_DNA"/>
</dbReference>